<organism evidence="2 3">
    <name type="scientific">Symbiodinium pilosum</name>
    <name type="common">Dinoflagellate</name>
    <dbReference type="NCBI Taxonomy" id="2952"/>
    <lineage>
        <taxon>Eukaryota</taxon>
        <taxon>Sar</taxon>
        <taxon>Alveolata</taxon>
        <taxon>Dinophyceae</taxon>
        <taxon>Suessiales</taxon>
        <taxon>Symbiodiniaceae</taxon>
        <taxon>Symbiodinium</taxon>
    </lineage>
</organism>
<evidence type="ECO:0000313" key="3">
    <source>
        <dbReference type="Proteomes" id="UP000649617"/>
    </source>
</evidence>
<feature type="compositionally biased region" description="Acidic residues" evidence="1">
    <location>
        <begin position="105"/>
        <end position="144"/>
    </location>
</feature>
<feature type="region of interest" description="Disordered" evidence="1">
    <location>
        <begin position="26"/>
        <end position="70"/>
    </location>
</feature>
<proteinExistence type="predicted"/>
<feature type="region of interest" description="Disordered" evidence="1">
    <location>
        <begin position="94"/>
        <end position="153"/>
    </location>
</feature>
<dbReference type="Proteomes" id="UP000649617">
    <property type="component" value="Unassembled WGS sequence"/>
</dbReference>
<evidence type="ECO:0000256" key="1">
    <source>
        <dbReference type="SAM" id="MobiDB-lite"/>
    </source>
</evidence>
<keyword evidence="3" id="KW-1185">Reference proteome</keyword>
<dbReference type="AlphaFoldDB" id="A0A812R2X9"/>
<name>A0A812R2X9_SYMPI</name>
<protein>
    <submittedName>
        <fullName evidence="2">Uncharacterized protein</fullName>
    </submittedName>
</protein>
<feature type="non-terminal residue" evidence="2">
    <location>
        <position position="1"/>
    </location>
</feature>
<feature type="non-terminal residue" evidence="2">
    <location>
        <position position="153"/>
    </location>
</feature>
<gene>
    <name evidence="2" type="ORF">SPIL2461_LOCUS10280</name>
</gene>
<sequence length="153" mass="17021">ADDLFADYHPEAAEDFEEDLAKALDQMEDSPEEATTVDKLDDGLAKAGIENAAQEGSDEAKPTAAEDDGMKTMATELDNSLEVDFEKELEKAMEEVLSPTGEKEPDLEEELERVMEEPDLEEELERVMEEELGAEEDDAEPAEEPELRTPSKE</sequence>
<reference evidence="2" key="1">
    <citation type="submission" date="2021-02" db="EMBL/GenBank/DDBJ databases">
        <authorList>
            <person name="Dougan E. K."/>
            <person name="Rhodes N."/>
            <person name="Thang M."/>
            <person name="Chan C."/>
        </authorList>
    </citation>
    <scope>NUCLEOTIDE SEQUENCE</scope>
</reference>
<dbReference type="EMBL" id="CAJNIZ010018835">
    <property type="protein sequence ID" value="CAE7416929.1"/>
    <property type="molecule type" value="Genomic_DNA"/>
</dbReference>
<comment type="caution">
    <text evidence="2">The sequence shown here is derived from an EMBL/GenBank/DDBJ whole genome shotgun (WGS) entry which is preliminary data.</text>
</comment>
<evidence type="ECO:0000313" key="2">
    <source>
        <dbReference type="EMBL" id="CAE7416929.1"/>
    </source>
</evidence>
<accession>A0A812R2X9</accession>